<dbReference type="SMART" id="SM00832">
    <property type="entry name" value="C8"/>
    <property type="match status" value="3"/>
</dbReference>
<dbReference type="InterPro" id="IPR025155">
    <property type="entry name" value="WxxW_domain"/>
</dbReference>
<organism evidence="9 10">
    <name type="scientific">Pelobates cultripes</name>
    <name type="common">Western spadefoot toad</name>
    <dbReference type="NCBI Taxonomy" id="61616"/>
    <lineage>
        <taxon>Eukaryota</taxon>
        <taxon>Metazoa</taxon>
        <taxon>Chordata</taxon>
        <taxon>Craniata</taxon>
        <taxon>Vertebrata</taxon>
        <taxon>Euteleostomi</taxon>
        <taxon>Amphibia</taxon>
        <taxon>Batrachia</taxon>
        <taxon>Anura</taxon>
        <taxon>Pelobatoidea</taxon>
        <taxon>Pelobatidae</taxon>
        <taxon>Pelobates</taxon>
    </lineage>
</organism>
<dbReference type="PANTHER" id="PTHR11339">
    <property type="entry name" value="EXTRACELLULAR MATRIX GLYCOPROTEIN RELATED"/>
    <property type="match status" value="1"/>
</dbReference>
<keyword evidence="7" id="KW-0325">Glycoprotein</keyword>
<dbReference type="Pfam" id="PF01826">
    <property type="entry name" value="TIL"/>
    <property type="match status" value="1"/>
</dbReference>
<evidence type="ECO:0000313" key="10">
    <source>
        <dbReference type="Proteomes" id="UP001295444"/>
    </source>
</evidence>
<sequence>MKLEGQLVEVKRNTITVNGIKADIPYQKMTLKIYISGMSVVFQSKSGVKVTWNFIDNLQLYWSLLRSTPIVELDEKYKNQTCGLCGDFNGFPIYNEFYDDDNGFVLIQILCTQNMGCCKRSAVDLPSICFTNKTCKNLLQSPQLKACTDHFDTSVFLEICIKDTCACKASTHHGEFCLCATVSEYVRQCIIAKGTPDNWRGSNICSLKCPESMEYKECGTACEKSCTNQESTYCTKNCVIGCFCPNGTVYDDVRETGCIPTSQCYCKYSNVVYEPGSFLALPCQNCTCNDGVWECINKLCPAVCSVEGGVHITTFDQRRYNFHGACSYILAQSCMQTLFSVHGELVPCNRKAGEYCLKKVMLSLNNMDSSTRSLVMVFNHGVVLISRYKGHYPSSAWNLALGKPNWEISVGVGCIVCREKTLYSHFDKNVDLPFNTDNVTIFQPTSFYIIIQTDIGLRLEIQLVPILQLYIHAAHYTSVFDLVYGLCGNYNDKQSDDFMTPNGMTVQDSSSFAFSWRSDQTCRKTPSTVIDPCTINIKKEPYAQMWCSKLTSKTGIFARCHNKVDPSVFHTACLYDTCMCGKQDDCMCAVFSSYVRACTEKSVNLSGWRAQVCGKYMEECKDFMVYRYNVNTCQPTCKLLSYSDPSCNIPFTSIDGCICKPNTYLTESGDCVNIGKCPCYYMGVMYSPDENVHKNGIACTCKNGKLKCEDTDPHKIRHCFLLLEYNCTASMVLFDCSLQPEGSTGIECLKSCQNANTDCFSNECISGCVCPGNLLADGRGGCVEPNMCTCIYNNKVYGHMEKAMIGCTSCICVNKKWKCKKNTAVGECILYGEGNYITFDEKQYRFNGPCEYTLVQDFCGKSLTNGTFRIISENVICGSNGAACSKTIKAYLNGYELILTNFQKKVCGLCGNYDENSNNEFNTRSQSVVEDILEFGNSWKLSSKCPNVKSVVEPCDVNPMRKAWAQRQCSIILSDTFAPCHSQVDPSSFYEACVKDSCGCDEGGDCECFCTAVSAYAQECLSECVCIHWRTPDICRSEVMMMMMTECMSVAVFCDFYNPEEECEWHYKACGSKCLKTCRNPTGKCLSEQLKVEVHLAGCYPSCPKDKPYFEELTMQCVSECGCYDNTGKYYNPDQNAQISPPWAIWACFCEKNGRIFGFNETMSTSFIGKGRCLIVKCGANGTVNTNIEACTELPPTVTTRVSIAVTTSKVSSTACIPEKCTWSEWFDVSEPTTGDYGGEFETFDKIRENGYKICKKPRDIRCTSVQYNKTPAELFQFASCDINNGLVCLNSKQTDDNCLDYRIKVLCCTPGTCEGITKATATTKLMSSQTVSTSAKTSKSTRFTSPGTGITANITKTTATSISKVTYVTGTGPTSSVITVTTASPVTLPTSSKLTPTKCFCYFKGEKFGMDATEGHQYWTQLENRSLVISTSASTKDCRTEVWIKCFEMNVKSDRNYPSAGLQATVLAHKAYLIAYLIVELGQIVTCDVSSGLVCYNKDQTSRFPPEAGSRYLKCCSPDCPQFLCGSRGTTPEFGVPASII</sequence>
<reference evidence="9" key="1">
    <citation type="submission" date="2022-03" db="EMBL/GenBank/DDBJ databases">
        <authorList>
            <person name="Alioto T."/>
            <person name="Alioto T."/>
            <person name="Gomez Garrido J."/>
        </authorList>
    </citation>
    <scope>NUCLEOTIDE SEQUENCE</scope>
</reference>
<dbReference type="EMBL" id="OW240923">
    <property type="protein sequence ID" value="CAH2325423.1"/>
    <property type="molecule type" value="Genomic_DNA"/>
</dbReference>
<dbReference type="CDD" id="cd19941">
    <property type="entry name" value="TIL"/>
    <property type="match status" value="2"/>
</dbReference>
<dbReference type="PANTHER" id="PTHR11339:SF401">
    <property type="entry name" value="MUCIN-5AC"/>
    <property type="match status" value="1"/>
</dbReference>
<evidence type="ECO:0000256" key="3">
    <source>
        <dbReference type="ARBA" id="ARBA00022729"/>
    </source>
</evidence>
<name>A0AAD1WRH9_PELCU</name>
<dbReference type="SUPFAM" id="SSF57567">
    <property type="entry name" value="Serine protease inhibitors"/>
    <property type="match status" value="3"/>
</dbReference>
<comment type="subcellular location">
    <subcellularLocation>
        <location evidence="1">Secreted</location>
    </subcellularLocation>
</comment>
<gene>
    <name evidence="9" type="ORF">PECUL_23A012270</name>
</gene>
<dbReference type="InterPro" id="IPR001007">
    <property type="entry name" value="VWF_dom"/>
</dbReference>
<dbReference type="Proteomes" id="UP001295444">
    <property type="component" value="Chromosome 12"/>
</dbReference>
<evidence type="ECO:0000256" key="2">
    <source>
        <dbReference type="ARBA" id="ARBA00022525"/>
    </source>
</evidence>
<evidence type="ECO:0000259" key="8">
    <source>
        <dbReference type="PROSITE" id="PS51233"/>
    </source>
</evidence>
<protein>
    <submittedName>
        <fullName evidence="9">Mucin-5AC-like</fullName>
    </submittedName>
</protein>
<dbReference type="Pfam" id="PF13330">
    <property type="entry name" value="Mucin2_WxxW"/>
    <property type="match status" value="2"/>
</dbReference>
<feature type="domain" description="VWFD" evidence="8">
    <location>
        <begin position="302"/>
        <end position="523"/>
    </location>
</feature>
<keyword evidence="6" id="KW-1015">Disulfide bond</keyword>
<evidence type="ECO:0000313" key="9">
    <source>
        <dbReference type="EMBL" id="CAH2325423.1"/>
    </source>
</evidence>
<feature type="domain" description="VWFD" evidence="8">
    <location>
        <begin position="826"/>
        <end position="906"/>
    </location>
</feature>
<dbReference type="Pfam" id="PF08742">
    <property type="entry name" value="C8"/>
    <property type="match status" value="3"/>
</dbReference>
<dbReference type="PROSITE" id="PS51233">
    <property type="entry name" value="VWFD"/>
    <property type="match status" value="4"/>
</dbReference>
<accession>A0AAD1WRH9</accession>
<dbReference type="InterPro" id="IPR036084">
    <property type="entry name" value="Ser_inhib-like_sf"/>
</dbReference>
<proteinExistence type="predicted"/>
<dbReference type="Pfam" id="PF25962">
    <property type="entry name" value="TIL_OTOGL_Mucin"/>
    <property type="match status" value="1"/>
</dbReference>
<evidence type="ECO:0000256" key="6">
    <source>
        <dbReference type="ARBA" id="ARBA00023157"/>
    </source>
</evidence>
<dbReference type="InterPro" id="IPR058753">
    <property type="entry name" value="TIL_OTOGL_Mucin"/>
</dbReference>
<dbReference type="Pfam" id="PF00094">
    <property type="entry name" value="VWD"/>
    <property type="match status" value="5"/>
</dbReference>
<dbReference type="InterPro" id="IPR014853">
    <property type="entry name" value="VWF/SSPO/ZAN-like_Cys-rich_dom"/>
</dbReference>
<dbReference type="SMART" id="SM00216">
    <property type="entry name" value="VWD"/>
    <property type="match status" value="2"/>
</dbReference>
<feature type="domain" description="VWFD" evidence="8">
    <location>
        <begin position="1"/>
        <end position="119"/>
    </location>
</feature>
<evidence type="ECO:0000256" key="1">
    <source>
        <dbReference type="ARBA" id="ARBA00004613"/>
    </source>
</evidence>
<feature type="domain" description="VWFD" evidence="8">
    <location>
        <begin position="907"/>
        <end position="946"/>
    </location>
</feature>
<keyword evidence="10" id="KW-1185">Reference proteome</keyword>
<dbReference type="Gene3D" id="2.10.25.10">
    <property type="entry name" value="Laminin"/>
    <property type="match status" value="2"/>
</dbReference>
<evidence type="ECO:0000256" key="5">
    <source>
        <dbReference type="ARBA" id="ARBA00023008"/>
    </source>
</evidence>
<evidence type="ECO:0000256" key="7">
    <source>
        <dbReference type="ARBA" id="ARBA00023180"/>
    </source>
</evidence>
<dbReference type="InterPro" id="IPR001846">
    <property type="entry name" value="VWF_type-D"/>
</dbReference>
<feature type="non-terminal residue" evidence="9">
    <location>
        <position position="1542"/>
    </location>
</feature>
<dbReference type="InterPro" id="IPR050780">
    <property type="entry name" value="Mucin_vWF_Thrombospondin_sf"/>
</dbReference>
<keyword evidence="2" id="KW-0964">Secreted</keyword>
<evidence type="ECO:0000256" key="4">
    <source>
        <dbReference type="ARBA" id="ARBA00022737"/>
    </source>
</evidence>
<keyword evidence="4" id="KW-0677">Repeat</keyword>
<dbReference type="InterPro" id="IPR002919">
    <property type="entry name" value="TIL_dom"/>
</dbReference>
<dbReference type="SMART" id="SM00215">
    <property type="entry name" value="VWC_out"/>
    <property type="match status" value="2"/>
</dbReference>
<dbReference type="GO" id="GO:0005615">
    <property type="term" value="C:extracellular space"/>
    <property type="evidence" value="ECO:0007669"/>
    <property type="project" value="TreeGrafter"/>
</dbReference>
<keyword evidence="5" id="KW-0186">Copper</keyword>
<dbReference type="GO" id="GO:0031012">
    <property type="term" value="C:extracellular matrix"/>
    <property type="evidence" value="ECO:0007669"/>
    <property type="project" value="TreeGrafter"/>
</dbReference>
<keyword evidence="3" id="KW-0732">Signal</keyword>